<evidence type="ECO:0008006" key="10">
    <source>
        <dbReference type="Google" id="ProtNLM"/>
    </source>
</evidence>
<feature type="region of interest" description="Disordered" evidence="7">
    <location>
        <begin position="78"/>
        <end position="101"/>
    </location>
</feature>
<keyword evidence="9" id="KW-1185">Reference proteome</keyword>
<dbReference type="CDD" id="cd12148">
    <property type="entry name" value="fungal_TF_MHR"/>
    <property type="match status" value="1"/>
</dbReference>
<proteinExistence type="predicted"/>
<dbReference type="OrthoDB" id="2108015at2759"/>
<evidence type="ECO:0000256" key="5">
    <source>
        <dbReference type="ARBA" id="ARBA00023242"/>
    </source>
</evidence>
<sequence length="539" mass="61222">METDWTTLLSGPESESPPVQQQFNPQQEPDQQQQQILRKKCDRLLPCTRCVKRKVSCCTYRGGAVDPNVSEVTRIPVHSSPEAEAPSVTSSPAPPSDSSLAQEVRAISQRLAALEANVATIMRQQQEIQQQQQQQQQQQVYGMSWQLEDPDLQPTMSDWVILMQYLSHRNYNVLNFLGGRNFLDTFFYEPATIRLTFLAIASHRQQLPAIVCLSYYKRATKLLLREMEKPLFSTFQSLLLMASFTVFNGQPYLGERYFKQACHQAVFLRLIDDPDVVPHLANLTHAQKEERRIAYFSLSHSVKMVQIAVSQEIPGPFQGNRVKFASRHGVSASEVYFGQPPVATVCYLCLLLDVVHPIVMAHAKAPDSVEKVLNNPPIQVLHQRLLSLLYQIPMSLILQSDDLFAINSLANFTSDYNRNFVQVIDVVLCTITFHAANCALYRPQFYLSGFLELDSPHLILAAIDACVSSARIIAHLASWFRATLWNEHSFYAMMLFEAVIDHIANMITPLEMEMDMMGQYVLGFKVMSLVEEDEIQKPF</sequence>
<dbReference type="GO" id="GO:0008270">
    <property type="term" value="F:zinc ion binding"/>
    <property type="evidence" value="ECO:0007669"/>
    <property type="project" value="InterPro"/>
</dbReference>
<evidence type="ECO:0000313" key="9">
    <source>
        <dbReference type="Proteomes" id="UP000193642"/>
    </source>
</evidence>
<feature type="compositionally biased region" description="Low complexity" evidence="7">
    <location>
        <begin position="17"/>
        <end position="32"/>
    </location>
</feature>
<evidence type="ECO:0000256" key="1">
    <source>
        <dbReference type="ARBA" id="ARBA00004123"/>
    </source>
</evidence>
<reference evidence="8 9" key="1">
    <citation type="submission" date="2016-07" db="EMBL/GenBank/DDBJ databases">
        <title>Pervasive Adenine N6-methylation of Active Genes in Fungi.</title>
        <authorList>
            <consortium name="DOE Joint Genome Institute"/>
            <person name="Mondo S.J."/>
            <person name="Dannebaum R.O."/>
            <person name="Kuo R.C."/>
            <person name="Labutti K."/>
            <person name="Haridas S."/>
            <person name="Kuo A."/>
            <person name="Salamov A."/>
            <person name="Ahrendt S.R."/>
            <person name="Lipzen A."/>
            <person name="Sullivan W."/>
            <person name="Andreopoulos W.B."/>
            <person name="Clum A."/>
            <person name="Lindquist E."/>
            <person name="Daum C."/>
            <person name="Ramamoorthy G.K."/>
            <person name="Gryganskyi A."/>
            <person name="Culley D."/>
            <person name="Magnuson J.K."/>
            <person name="James T.Y."/>
            <person name="O'Malley M.A."/>
            <person name="Stajich J.E."/>
            <person name="Spatafora J.W."/>
            <person name="Visel A."/>
            <person name="Grigoriev I.V."/>
        </authorList>
    </citation>
    <scope>NUCLEOTIDE SEQUENCE [LARGE SCALE GENOMIC DNA]</scope>
    <source>
        <strain evidence="8 9">JEL800</strain>
    </source>
</reference>
<dbReference type="PANTHER" id="PTHR47338:SF5">
    <property type="entry name" value="ZN(II)2CYS6 TRANSCRIPTION FACTOR (EUROFUNG)"/>
    <property type="match status" value="1"/>
</dbReference>
<keyword evidence="3" id="KW-0805">Transcription regulation</keyword>
<evidence type="ECO:0000313" key="8">
    <source>
        <dbReference type="EMBL" id="ORY52387.1"/>
    </source>
</evidence>
<name>A0A1Y2CZK6_9FUNG</name>
<dbReference type="GO" id="GO:0000981">
    <property type="term" value="F:DNA-binding transcription factor activity, RNA polymerase II-specific"/>
    <property type="evidence" value="ECO:0007669"/>
    <property type="project" value="InterPro"/>
</dbReference>
<evidence type="ECO:0000256" key="2">
    <source>
        <dbReference type="ARBA" id="ARBA00022723"/>
    </source>
</evidence>
<dbReference type="GO" id="GO:0005634">
    <property type="term" value="C:nucleus"/>
    <property type="evidence" value="ECO:0007669"/>
    <property type="project" value="UniProtKB-SubCell"/>
</dbReference>
<dbReference type="Proteomes" id="UP000193642">
    <property type="component" value="Unassembled WGS sequence"/>
</dbReference>
<evidence type="ECO:0000256" key="7">
    <source>
        <dbReference type="SAM" id="MobiDB-lite"/>
    </source>
</evidence>
<dbReference type="InterPro" id="IPR050815">
    <property type="entry name" value="TF_fung"/>
</dbReference>
<evidence type="ECO:0000256" key="4">
    <source>
        <dbReference type="ARBA" id="ARBA00023163"/>
    </source>
</evidence>
<comment type="caution">
    <text evidence="8">The sequence shown here is derived from an EMBL/GenBank/DDBJ whole genome shotgun (WGS) entry which is preliminary data.</text>
</comment>
<protein>
    <recommendedName>
        <fullName evidence="10">Transcription factor domain-containing protein</fullName>
    </recommendedName>
</protein>
<feature type="coiled-coil region" evidence="6">
    <location>
        <begin position="104"/>
        <end position="134"/>
    </location>
</feature>
<keyword evidence="2" id="KW-0479">Metal-binding</keyword>
<organism evidence="8 9">
    <name type="scientific">Rhizoclosmatium globosum</name>
    <dbReference type="NCBI Taxonomy" id="329046"/>
    <lineage>
        <taxon>Eukaryota</taxon>
        <taxon>Fungi</taxon>
        <taxon>Fungi incertae sedis</taxon>
        <taxon>Chytridiomycota</taxon>
        <taxon>Chytridiomycota incertae sedis</taxon>
        <taxon>Chytridiomycetes</taxon>
        <taxon>Chytridiales</taxon>
        <taxon>Chytriomycetaceae</taxon>
        <taxon>Rhizoclosmatium</taxon>
    </lineage>
</organism>
<keyword evidence="6" id="KW-0175">Coiled coil</keyword>
<dbReference type="InterPro" id="IPR001138">
    <property type="entry name" value="Zn2Cys6_DnaBD"/>
</dbReference>
<feature type="region of interest" description="Disordered" evidence="7">
    <location>
        <begin position="1"/>
        <end position="32"/>
    </location>
</feature>
<feature type="non-terminal residue" evidence="8">
    <location>
        <position position="539"/>
    </location>
</feature>
<dbReference type="EMBL" id="MCGO01000003">
    <property type="protein sequence ID" value="ORY52387.1"/>
    <property type="molecule type" value="Genomic_DNA"/>
</dbReference>
<feature type="compositionally biased region" description="Low complexity" evidence="7">
    <location>
        <begin position="79"/>
        <end position="99"/>
    </location>
</feature>
<evidence type="ECO:0000256" key="6">
    <source>
        <dbReference type="SAM" id="Coils"/>
    </source>
</evidence>
<keyword evidence="4" id="KW-0804">Transcription</keyword>
<comment type="subcellular location">
    <subcellularLocation>
        <location evidence="1">Nucleus</location>
    </subcellularLocation>
</comment>
<keyword evidence="5" id="KW-0539">Nucleus</keyword>
<dbReference type="CDD" id="cd00067">
    <property type="entry name" value="GAL4"/>
    <property type="match status" value="1"/>
</dbReference>
<gene>
    <name evidence="8" type="ORF">BCR33DRAFT_711710</name>
</gene>
<dbReference type="AlphaFoldDB" id="A0A1Y2CZK6"/>
<evidence type="ECO:0000256" key="3">
    <source>
        <dbReference type="ARBA" id="ARBA00023015"/>
    </source>
</evidence>
<dbReference type="PANTHER" id="PTHR47338">
    <property type="entry name" value="ZN(II)2CYS6 TRANSCRIPTION FACTOR (EUROFUNG)-RELATED"/>
    <property type="match status" value="1"/>
</dbReference>
<accession>A0A1Y2CZK6</accession>